<dbReference type="Proteomes" id="UP001083770">
    <property type="component" value="Unassembled WGS sequence"/>
</dbReference>
<organism evidence="5 6">
    <name type="scientific">Henriciella marina</name>
    <dbReference type="NCBI Taxonomy" id="453851"/>
    <lineage>
        <taxon>Bacteria</taxon>
        <taxon>Pseudomonadati</taxon>
        <taxon>Pseudomonadota</taxon>
        <taxon>Alphaproteobacteria</taxon>
        <taxon>Hyphomonadales</taxon>
        <taxon>Hyphomonadaceae</taxon>
        <taxon>Henriciella</taxon>
    </lineage>
</organism>
<dbReference type="PANTHER" id="PTHR11548">
    <property type="entry name" value="THYMIDYLATE SYNTHASE 1"/>
    <property type="match status" value="1"/>
</dbReference>
<dbReference type="InterPro" id="IPR000398">
    <property type="entry name" value="Thymidylate_synthase"/>
</dbReference>
<dbReference type="Gene3D" id="3.30.572.10">
    <property type="entry name" value="Thymidylate synthase/dCMP hydroxymethylase domain"/>
    <property type="match status" value="1"/>
</dbReference>
<proteinExistence type="predicted"/>
<dbReference type="Pfam" id="PF00303">
    <property type="entry name" value="Thymidylat_synt"/>
    <property type="match status" value="1"/>
</dbReference>
<dbReference type="EMBL" id="JAPWGW010000003">
    <property type="protein sequence ID" value="MCZ4298364.1"/>
    <property type="molecule type" value="Genomic_DNA"/>
</dbReference>
<evidence type="ECO:0000256" key="2">
    <source>
        <dbReference type="ARBA" id="ARBA00022603"/>
    </source>
</evidence>
<evidence type="ECO:0000313" key="6">
    <source>
        <dbReference type="Proteomes" id="UP001083770"/>
    </source>
</evidence>
<gene>
    <name evidence="5" type="ORF">O4G74_09870</name>
</gene>
<evidence type="ECO:0000313" key="5">
    <source>
        <dbReference type="EMBL" id="MCZ4298364.1"/>
    </source>
</evidence>
<dbReference type="SUPFAM" id="SSF55831">
    <property type="entry name" value="Thymidylate synthase/dCMP hydroxymethylase"/>
    <property type="match status" value="1"/>
</dbReference>
<dbReference type="InterPro" id="IPR036926">
    <property type="entry name" value="Thymidate_synth/dCMP_Mease_sf"/>
</dbReference>
<evidence type="ECO:0000259" key="4">
    <source>
        <dbReference type="Pfam" id="PF00303"/>
    </source>
</evidence>
<dbReference type="InterPro" id="IPR023451">
    <property type="entry name" value="Thymidate_synth/dCMP_Mease_dom"/>
</dbReference>
<reference evidence="5" key="1">
    <citation type="submission" date="2022-12" db="EMBL/GenBank/DDBJ databases">
        <title>Bacterial isolates from different developmental stages of Nematostella vectensis.</title>
        <authorList>
            <person name="Fraune S."/>
        </authorList>
    </citation>
    <scope>NUCLEOTIDE SEQUENCE</scope>
    <source>
        <strain evidence="5">G21632-S1</strain>
    </source>
</reference>
<dbReference type="RefSeq" id="WP_269402441.1">
    <property type="nucleotide sequence ID" value="NZ_JAPWGW010000003.1"/>
</dbReference>
<accession>A0ABT4LZ08</accession>
<dbReference type="EC" id="2.1.1.45" evidence="1"/>
<evidence type="ECO:0000256" key="3">
    <source>
        <dbReference type="ARBA" id="ARBA00022679"/>
    </source>
</evidence>
<sequence length="304" mass="34352">METDFDSLDQVLVFALRKIICSGHEIKPRGQVTREILNFNFCLADPRARLILNSAARWSLPLAIGEFCWHSSGSDSVDAIAYYASAWRDTSDDGAHIAESCYGAKVFADSASDDQWRAVVNMLKHDINSRRACITLARPLSSLDVNAKDLSCTTSCQFMVRSGCVHCFVTMRSNDAIWGLPYDVFFFSMLQERLALELGCKLGKYYHQASSLHLYERHYSRAQRIIEADTPNSASMRPMSDLHLLSHLLQSESSIRSGQYEHVETDSLGYWGRFEQVLRDFSASKSATSKETLRWAKLISSHCH</sequence>
<dbReference type="PANTHER" id="PTHR11548:SF9">
    <property type="entry name" value="THYMIDYLATE SYNTHASE"/>
    <property type="match status" value="1"/>
</dbReference>
<evidence type="ECO:0000256" key="1">
    <source>
        <dbReference type="ARBA" id="ARBA00011947"/>
    </source>
</evidence>
<comment type="caution">
    <text evidence="5">The sequence shown here is derived from an EMBL/GenBank/DDBJ whole genome shotgun (WGS) entry which is preliminary data.</text>
</comment>
<keyword evidence="6" id="KW-1185">Reference proteome</keyword>
<dbReference type="InterPro" id="IPR045097">
    <property type="entry name" value="Thymidate_synth/dCMP_Mease"/>
</dbReference>
<keyword evidence="2" id="KW-0489">Methyltransferase</keyword>
<feature type="domain" description="Thymidylate synthase/dCMP hydroxymethylase" evidence="4">
    <location>
        <begin position="16"/>
        <end position="232"/>
    </location>
</feature>
<protein>
    <recommendedName>
        <fullName evidence="1">thymidylate synthase</fullName>
        <ecNumber evidence="1">2.1.1.45</ecNumber>
    </recommendedName>
</protein>
<name>A0ABT4LZ08_9PROT</name>
<keyword evidence="3" id="KW-0808">Transferase</keyword>
<dbReference type="PRINTS" id="PR00108">
    <property type="entry name" value="THYMDSNTHASE"/>
</dbReference>